<sequence>MKLIKLQQIVGVPVTTLDVGKQVGTIKDAWFDEYWQLQGLVIEFASWFATSLRVIPWSEVVSCGEDVILISSESKVQRLKPQQITRSFFGGISKLKDMPIVTVQGTQLGRVSDVYFLPFQGTQIVGYELTDGFVSDLMEGRKWLNVSNNSNDIKLGDDAIIVPPISEAELEPVAASNFMK</sequence>
<gene>
    <name evidence="2" type="ORF">ACFSJH_11920</name>
</gene>
<protein>
    <submittedName>
        <fullName evidence="2">PRC-barrel domain-containing protein</fullName>
    </submittedName>
</protein>
<name>A0ABW4YLN0_9BACL</name>
<proteinExistence type="predicted"/>
<comment type="caution">
    <text evidence="2">The sequence shown here is derived from an EMBL/GenBank/DDBJ whole genome shotgun (WGS) entry which is preliminary data.</text>
</comment>
<feature type="domain" description="PRC-barrel" evidence="1">
    <location>
        <begin position="2"/>
        <end position="72"/>
    </location>
</feature>
<dbReference type="EMBL" id="JBHUHO010000030">
    <property type="protein sequence ID" value="MFD2116429.1"/>
    <property type="molecule type" value="Genomic_DNA"/>
</dbReference>
<dbReference type="RefSeq" id="WP_377772584.1">
    <property type="nucleotide sequence ID" value="NZ_JBHUHO010000030.1"/>
</dbReference>
<evidence type="ECO:0000313" key="2">
    <source>
        <dbReference type="EMBL" id="MFD2116429.1"/>
    </source>
</evidence>
<dbReference type="Gene3D" id="2.30.30.240">
    <property type="entry name" value="PRC-barrel domain"/>
    <property type="match status" value="2"/>
</dbReference>
<evidence type="ECO:0000259" key="1">
    <source>
        <dbReference type="Pfam" id="PF05239"/>
    </source>
</evidence>
<dbReference type="InterPro" id="IPR027275">
    <property type="entry name" value="PRC-brl_dom"/>
</dbReference>
<dbReference type="InterPro" id="IPR011033">
    <property type="entry name" value="PRC_barrel-like_sf"/>
</dbReference>
<dbReference type="SUPFAM" id="SSF50346">
    <property type="entry name" value="PRC-barrel domain"/>
    <property type="match status" value="1"/>
</dbReference>
<keyword evidence="3" id="KW-1185">Reference proteome</keyword>
<organism evidence="2 3">
    <name type="scientific">Paenibacillus yanchengensis</name>
    <dbReference type="NCBI Taxonomy" id="2035833"/>
    <lineage>
        <taxon>Bacteria</taxon>
        <taxon>Bacillati</taxon>
        <taxon>Bacillota</taxon>
        <taxon>Bacilli</taxon>
        <taxon>Bacillales</taxon>
        <taxon>Paenibacillaceae</taxon>
        <taxon>Paenibacillus</taxon>
    </lineage>
</organism>
<dbReference type="Pfam" id="PF05239">
    <property type="entry name" value="PRC"/>
    <property type="match status" value="2"/>
</dbReference>
<dbReference type="Proteomes" id="UP001597362">
    <property type="component" value="Unassembled WGS sequence"/>
</dbReference>
<feature type="domain" description="PRC-barrel" evidence="1">
    <location>
        <begin position="92"/>
        <end position="167"/>
    </location>
</feature>
<accession>A0ABW4YLN0</accession>
<reference evidence="3" key="1">
    <citation type="journal article" date="2019" name="Int. J. Syst. Evol. Microbiol.">
        <title>The Global Catalogue of Microorganisms (GCM) 10K type strain sequencing project: providing services to taxonomists for standard genome sequencing and annotation.</title>
        <authorList>
            <consortium name="The Broad Institute Genomics Platform"/>
            <consortium name="The Broad Institute Genome Sequencing Center for Infectious Disease"/>
            <person name="Wu L."/>
            <person name="Ma J."/>
        </authorList>
    </citation>
    <scope>NUCLEOTIDE SEQUENCE [LARGE SCALE GENOMIC DNA]</scope>
    <source>
        <strain evidence="3">GH52</strain>
    </source>
</reference>
<evidence type="ECO:0000313" key="3">
    <source>
        <dbReference type="Proteomes" id="UP001597362"/>
    </source>
</evidence>